<accession>A0A086T201</accession>
<evidence type="ECO:0000313" key="5">
    <source>
        <dbReference type="EMBL" id="KFH43383.1"/>
    </source>
</evidence>
<evidence type="ECO:0000313" key="6">
    <source>
        <dbReference type="Proteomes" id="UP000029964"/>
    </source>
</evidence>
<dbReference type="PROSITE" id="PS00061">
    <property type="entry name" value="ADH_SHORT"/>
    <property type="match status" value="1"/>
</dbReference>
<dbReference type="HOGENOM" id="CLU_010194_4_1_1"/>
<dbReference type="STRING" id="857340.A0A086T201"/>
<dbReference type="InterPro" id="IPR002347">
    <property type="entry name" value="SDR_fam"/>
</dbReference>
<organism evidence="5 6">
    <name type="scientific">Hapsidospora chrysogenum (strain ATCC 11550 / CBS 779.69 / DSM 880 / IAM 14645 / JCM 23072 / IMI 49137)</name>
    <name type="common">Acremonium chrysogenum</name>
    <dbReference type="NCBI Taxonomy" id="857340"/>
    <lineage>
        <taxon>Eukaryota</taxon>
        <taxon>Fungi</taxon>
        <taxon>Dikarya</taxon>
        <taxon>Ascomycota</taxon>
        <taxon>Pezizomycotina</taxon>
        <taxon>Sordariomycetes</taxon>
        <taxon>Hypocreomycetidae</taxon>
        <taxon>Hypocreales</taxon>
        <taxon>Bionectriaceae</taxon>
        <taxon>Hapsidospora</taxon>
    </lineage>
</organism>
<dbReference type="AlphaFoldDB" id="A0A086T201"/>
<sequence length="316" mass="33675">MEAAKEKAQKAFSAVDPSSRQGQGQEEQQQQQQQQQGKASSGLERDLEPKPTKVHLEQEAYVPSGKLKGKKALVTGGDSGIGRSVAILFAMEGADVAIVYLPTEEADAQHTRDQVEKNGGRAELIASDLSSAANCKNVAERVNTALGGIDILVNNAATREEHQDITAIPDEQWANTFRTNVDSYFYLTKYSLPFMRAGASIINSASVDSYIGVPTRLDYATSKGAVVAFTRALSNELVKKSIRVNAVAAGPVWTPMMATAVGAEGQKGHGLGNKTPMGRHGEPVEIATSYVFLASKDSSFFSGQTLHPNGGIIVHG</sequence>
<evidence type="ECO:0000256" key="2">
    <source>
        <dbReference type="ARBA" id="ARBA00022857"/>
    </source>
</evidence>
<dbReference type="InterPro" id="IPR036291">
    <property type="entry name" value="NAD(P)-bd_dom_sf"/>
</dbReference>
<feature type="compositionally biased region" description="Basic and acidic residues" evidence="4">
    <location>
        <begin position="43"/>
        <end position="58"/>
    </location>
</feature>
<name>A0A086T201_HAPC1</name>
<dbReference type="InterPro" id="IPR020904">
    <property type="entry name" value="Sc_DH/Rdtase_CS"/>
</dbReference>
<dbReference type="EMBL" id="JPKY01000070">
    <property type="protein sequence ID" value="KFH43383.1"/>
    <property type="molecule type" value="Genomic_DNA"/>
</dbReference>
<proteinExistence type="inferred from homology"/>
<keyword evidence="2" id="KW-0521">NADP</keyword>
<feature type="region of interest" description="Disordered" evidence="4">
    <location>
        <begin position="1"/>
        <end position="61"/>
    </location>
</feature>
<dbReference type="Gene3D" id="3.40.50.720">
    <property type="entry name" value="NAD(P)-binding Rossmann-like Domain"/>
    <property type="match status" value="1"/>
</dbReference>
<evidence type="ECO:0000256" key="3">
    <source>
        <dbReference type="ARBA" id="ARBA00023002"/>
    </source>
</evidence>
<dbReference type="PANTHER" id="PTHR48107:SF26">
    <property type="entry name" value="OXIDOREDUCTASE, SHORT-CHAIN DEHYDROGENASE_REDUCTASE FAMILY (AFU_ORTHOLOGUE AFUA_4G05870)"/>
    <property type="match status" value="1"/>
</dbReference>
<dbReference type="Pfam" id="PF13561">
    <property type="entry name" value="adh_short_C2"/>
    <property type="match status" value="1"/>
</dbReference>
<gene>
    <name evidence="5" type="ORF">ACRE_058230</name>
</gene>
<dbReference type="PANTHER" id="PTHR48107">
    <property type="entry name" value="NADPH-DEPENDENT ALDEHYDE REDUCTASE-LIKE PROTEIN, CHLOROPLASTIC-RELATED"/>
    <property type="match status" value="1"/>
</dbReference>
<reference evidence="6" key="1">
    <citation type="journal article" date="2014" name="Genome Announc.">
        <title>Genome sequence and annotation of Acremonium chrysogenum, producer of the beta-lactam antibiotic cephalosporin C.</title>
        <authorList>
            <person name="Terfehr D."/>
            <person name="Dahlmann T.A."/>
            <person name="Specht T."/>
            <person name="Zadra I."/>
            <person name="Kuernsteiner H."/>
            <person name="Kueck U."/>
        </authorList>
    </citation>
    <scope>NUCLEOTIDE SEQUENCE [LARGE SCALE GENOMIC DNA]</scope>
    <source>
        <strain evidence="6">ATCC 11550 / CBS 779.69 / DSM 880 / IAM 14645 / JCM 23072 / IMI 49137</strain>
    </source>
</reference>
<feature type="compositionally biased region" description="Low complexity" evidence="4">
    <location>
        <begin position="21"/>
        <end position="37"/>
    </location>
</feature>
<dbReference type="GO" id="GO:0016614">
    <property type="term" value="F:oxidoreductase activity, acting on CH-OH group of donors"/>
    <property type="evidence" value="ECO:0007669"/>
    <property type="project" value="UniProtKB-ARBA"/>
</dbReference>
<keyword evidence="6" id="KW-1185">Reference proteome</keyword>
<dbReference type="Proteomes" id="UP000029964">
    <property type="component" value="Unassembled WGS sequence"/>
</dbReference>
<comment type="caution">
    <text evidence="5">The sequence shown here is derived from an EMBL/GenBank/DDBJ whole genome shotgun (WGS) entry which is preliminary data.</text>
</comment>
<evidence type="ECO:0000256" key="4">
    <source>
        <dbReference type="SAM" id="MobiDB-lite"/>
    </source>
</evidence>
<dbReference type="FunFam" id="3.40.50.720:FF:000084">
    <property type="entry name" value="Short-chain dehydrogenase reductase"/>
    <property type="match status" value="1"/>
</dbReference>
<comment type="similarity">
    <text evidence="1">Belongs to the short-chain dehydrogenases/reductases (SDR) family.</text>
</comment>
<keyword evidence="3" id="KW-0560">Oxidoreductase</keyword>
<dbReference type="OrthoDB" id="47007at2759"/>
<dbReference type="SUPFAM" id="SSF51735">
    <property type="entry name" value="NAD(P)-binding Rossmann-fold domains"/>
    <property type="match status" value="1"/>
</dbReference>
<dbReference type="PRINTS" id="PR00081">
    <property type="entry name" value="GDHRDH"/>
</dbReference>
<protein>
    <submittedName>
        <fullName evidence="5">Putative oxidoreductase-like protein</fullName>
    </submittedName>
</protein>
<evidence type="ECO:0000256" key="1">
    <source>
        <dbReference type="ARBA" id="ARBA00006484"/>
    </source>
</evidence>
<dbReference type="PRINTS" id="PR00080">
    <property type="entry name" value="SDRFAMILY"/>
</dbReference>